<sequence>MVTLVTSTRQFVRWGSVNLNCCKKTCVNLDTDNLNCGKCGKQCKSGKQCCKENCVNIQTNRSNCGTCGYTCLNTDHYCSGNNLNCGNGKIVKDDFVKLHLNYQYIYIYMRIKIDTHCVTSCNVMLIMLHVSSNGVPNHVMLRIFMVDVIPFLVNIILPFYDINFFYSICDFCYAFVLVNIVLLNCENQRPGIMTHPLVMRKK</sequence>
<dbReference type="Proteomes" id="UP001062846">
    <property type="component" value="Chromosome 13"/>
</dbReference>
<evidence type="ECO:0000313" key="2">
    <source>
        <dbReference type="Proteomes" id="UP001062846"/>
    </source>
</evidence>
<gene>
    <name evidence="1" type="ORF">RHMOL_Rhmol13G0206900</name>
</gene>
<evidence type="ECO:0000313" key="1">
    <source>
        <dbReference type="EMBL" id="KAI8525155.1"/>
    </source>
</evidence>
<protein>
    <submittedName>
        <fullName evidence="1">Uncharacterized protein</fullName>
    </submittedName>
</protein>
<comment type="caution">
    <text evidence="1">The sequence shown here is derived from an EMBL/GenBank/DDBJ whole genome shotgun (WGS) entry which is preliminary data.</text>
</comment>
<keyword evidence="2" id="KW-1185">Reference proteome</keyword>
<proteinExistence type="predicted"/>
<organism evidence="1 2">
    <name type="scientific">Rhododendron molle</name>
    <name type="common">Chinese azalea</name>
    <name type="synonym">Azalea mollis</name>
    <dbReference type="NCBI Taxonomy" id="49168"/>
    <lineage>
        <taxon>Eukaryota</taxon>
        <taxon>Viridiplantae</taxon>
        <taxon>Streptophyta</taxon>
        <taxon>Embryophyta</taxon>
        <taxon>Tracheophyta</taxon>
        <taxon>Spermatophyta</taxon>
        <taxon>Magnoliopsida</taxon>
        <taxon>eudicotyledons</taxon>
        <taxon>Gunneridae</taxon>
        <taxon>Pentapetalae</taxon>
        <taxon>asterids</taxon>
        <taxon>Ericales</taxon>
        <taxon>Ericaceae</taxon>
        <taxon>Ericoideae</taxon>
        <taxon>Rhodoreae</taxon>
        <taxon>Rhododendron</taxon>
    </lineage>
</organism>
<reference evidence="1" key="1">
    <citation type="submission" date="2022-02" db="EMBL/GenBank/DDBJ databases">
        <title>Plant Genome Project.</title>
        <authorList>
            <person name="Zhang R.-G."/>
        </authorList>
    </citation>
    <scope>NUCLEOTIDE SEQUENCE</scope>
    <source>
        <strain evidence="1">AT1</strain>
    </source>
</reference>
<name>A0ACC0L957_RHOML</name>
<dbReference type="EMBL" id="CM046400">
    <property type="protein sequence ID" value="KAI8525155.1"/>
    <property type="molecule type" value="Genomic_DNA"/>
</dbReference>
<accession>A0ACC0L957</accession>